<evidence type="ECO:0000313" key="4">
    <source>
        <dbReference type="Proteomes" id="UP000290288"/>
    </source>
</evidence>
<dbReference type="EMBL" id="SDEE01000297">
    <property type="protein sequence ID" value="RXW17991.1"/>
    <property type="molecule type" value="Genomic_DNA"/>
</dbReference>
<keyword evidence="1" id="KW-0677">Repeat</keyword>
<gene>
    <name evidence="3" type="ORF">EST38_g7859</name>
</gene>
<evidence type="ECO:0000259" key="2">
    <source>
        <dbReference type="Pfam" id="PF24883"/>
    </source>
</evidence>
<feature type="domain" description="Nephrocystin 3-like N-terminal" evidence="2">
    <location>
        <begin position="58"/>
        <end position="237"/>
    </location>
</feature>
<dbReference type="SUPFAM" id="SSF52540">
    <property type="entry name" value="P-loop containing nucleoside triphosphate hydrolases"/>
    <property type="match status" value="1"/>
</dbReference>
<dbReference type="OrthoDB" id="5971939at2759"/>
<accession>A0A4Q2DG36</accession>
<dbReference type="AlphaFoldDB" id="A0A4Q2DG36"/>
<reference evidence="3 4" key="1">
    <citation type="submission" date="2019-01" db="EMBL/GenBank/DDBJ databases">
        <title>Draft genome sequence of Psathyrella aberdarensis IHI B618.</title>
        <authorList>
            <person name="Buettner E."/>
            <person name="Kellner H."/>
        </authorList>
    </citation>
    <scope>NUCLEOTIDE SEQUENCE [LARGE SCALE GENOMIC DNA]</scope>
    <source>
        <strain evidence="3 4">IHI B618</strain>
    </source>
</reference>
<proteinExistence type="predicted"/>
<sequence>MHVTVNAGELGTSNKSIDGWELLRSHTAPNALHNSGARYDAPKCDEDTRVEVTRELMGWIKDRGHPQRLLCMTGAAGSGKSALQQSIAECCTKDNILGAAYFISAADPNRNRASTIVPTIAYQLGLNHPTLRPFIAAEVERDPLVFSQSLEMQMDALVVRPFKNLRRSEECDISTLPYAILIDGLDECRGDLPSTATNLGRVKARYKAEDRQAELLAAIKNSLLNNDLPFRIFIASRPEWAIHTALGIGGSLHRLAYHIQLSDQYDATEDMRRYLRRRFQDIGLRIGQPDWFTEGDIETLAQAGSGQFVYVATVSNYVSERRASPVHRLKTLLNWTPGEGQVTRPFEALDILYTSILQSAKEAYEAVDTHSERDFLLLFRMFHLDDREGLYNSQSGSNHIGADSLCPLLNLESDALEILTMDLRSLVCLKERSGTMELVEYHKSLSDFMSQPSRAKDLFVPEPRIYTHLVKCYMQWIIKSPEVHSLPHDRKDMSISERCLTIAVEGLEFLNAADVAIDDEIFDFTLKGGWDRIDMILSKPSGFNLIFIGWWRALSWAECLCEAADAFNKCRPEAGAVMSKYVEKWKRSFEERKKRDPEAMVRRWY</sequence>
<dbReference type="Pfam" id="PF24883">
    <property type="entry name" value="NPHP3_N"/>
    <property type="match status" value="1"/>
</dbReference>
<dbReference type="InterPro" id="IPR056884">
    <property type="entry name" value="NPHP3-like_N"/>
</dbReference>
<name>A0A4Q2DG36_9AGAR</name>
<dbReference type="InterPro" id="IPR027417">
    <property type="entry name" value="P-loop_NTPase"/>
</dbReference>
<dbReference type="PANTHER" id="PTHR10039">
    <property type="entry name" value="AMELOGENIN"/>
    <property type="match status" value="1"/>
</dbReference>
<evidence type="ECO:0000256" key="1">
    <source>
        <dbReference type="ARBA" id="ARBA00022737"/>
    </source>
</evidence>
<dbReference type="Proteomes" id="UP000290288">
    <property type="component" value="Unassembled WGS sequence"/>
</dbReference>
<keyword evidence="4" id="KW-1185">Reference proteome</keyword>
<protein>
    <recommendedName>
        <fullName evidence="2">Nephrocystin 3-like N-terminal domain-containing protein</fullName>
    </recommendedName>
</protein>
<organism evidence="3 4">
    <name type="scientific">Candolleomyces aberdarensis</name>
    <dbReference type="NCBI Taxonomy" id="2316362"/>
    <lineage>
        <taxon>Eukaryota</taxon>
        <taxon>Fungi</taxon>
        <taxon>Dikarya</taxon>
        <taxon>Basidiomycota</taxon>
        <taxon>Agaricomycotina</taxon>
        <taxon>Agaricomycetes</taxon>
        <taxon>Agaricomycetidae</taxon>
        <taxon>Agaricales</taxon>
        <taxon>Agaricineae</taxon>
        <taxon>Psathyrellaceae</taxon>
        <taxon>Candolleomyces</taxon>
    </lineage>
</organism>
<evidence type="ECO:0000313" key="3">
    <source>
        <dbReference type="EMBL" id="RXW17991.1"/>
    </source>
</evidence>
<comment type="caution">
    <text evidence="3">The sequence shown here is derived from an EMBL/GenBank/DDBJ whole genome shotgun (WGS) entry which is preliminary data.</text>
</comment>
<dbReference type="STRING" id="2316362.A0A4Q2DG36"/>
<dbReference type="PANTHER" id="PTHR10039:SF17">
    <property type="entry name" value="FUNGAL STAND N-TERMINAL GOODBYE DOMAIN-CONTAINING PROTEIN-RELATED"/>
    <property type="match status" value="1"/>
</dbReference>